<dbReference type="GO" id="GO:0000272">
    <property type="term" value="P:polysaccharide catabolic process"/>
    <property type="evidence" value="ECO:0007669"/>
    <property type="project" value="UniProtKB-KW"/>
</dbReference>
<dbReference type="PROSITE" id="PS52008">
    <property type="entry name" value="GH81"/>
    <property type="match status" value="1"/>
</dbReference>
<keyword evidence="12" id="KW-1185">Reference proteome</keyword>
<proteinExistence type="inferred from homology"/>
<sequence>MALGQAFMTIEHVNLPVCILSEHGIATVDGKPVDVLESTRGTCFHSKTGQFVLGSPFSGIVQAAVVTSKETLTTLQQFTGRYIEGGMVEMDGIHGFKYVWKVKQIVEPNQPVLHFAMEHHKSILTFASQIVHLSLHSHTRGLMQAYTIDGSNYEWQFCFPDEEETKLAQCAQFDAPRDPSPDDLTTFCVREILHDEIYGGWEMPLSYYFKGKALQKHATMCLLAAKLASIDKTPAAAELASNALKKLKQLLDVVGANTSTFPLVYDEVYKGIVSSEGFAKHDINVEFGNAVYNDHHYHYGYFITAVAIAYHLDPSYIQTNPTLFHWTSTLIRDVLNASLDDISFPRFRHFDWFYGHSYSHGVTCMVDGKDEESTSEEINCLYGVNLWAQVTQNAALLELSHVMLKLAALSHRTYFLLSSSNVSHPPDFIPNKVSGILFDNKSDYATWFSPNRECIHGIQMLPVSPILEYSRPISFIREEWDAILSKLKLEPTNAWVSLLQCNYSSLSPKEACQQLENCAMDDGLSRAYALYYAMTRPI</sequence>
<evidence type="ECO:0000256" key="6">
    <source>
        <dbReference type="ARBA" id="ARBA00023295"/>
    </source>
</evidence>
<dbReference type="InterPro" id="IPR005200">
    <property type="entry name" value="Endo-beta-glucanase"/>
</dbReference>
<evidence type="ECO:0000256" key="2">
    <source>
        <dbReference type="ARBA" id="ARBA00010730"/>
    </source>
</evidence>
<dbReference type="Pfam" id="PF17652">
    <property type="entry name" value="Glyco_hydro81C"/>
    <property type="match status" value="1"/>
</dbReference>
<keyword evidence="6" id="KW-0326">Glycosidase</keyword>
<dbReference type="GO" id="GO:0042973">
    <property type="term" value="F:glucan endo-1,3-beta-D-glucosidase activity"/>
    <property type="evidence" value="ECO:0007669"/>
    <property type="project" value="UniProtKB-EC"/>
</dbReference>
<dbReference type="PANTHER" id="PTHR31983">
    <property type="entry name" value="ENDO-1,3(4)-BETA-GLUCANASE 1"/>
    <property type="match status" value="1"/>
</dbReference>
<keyword evidence="4" id="KW-0378">Hydrolase</keyword>
<reference evidence="11 12" key="1">
    <citation type="submission" date="2019-07" db="EMBL/GenBank/DDBJ databases">
        <title>Genomics analysis of Aphanomyces spp. identifies a new class of oomycete effector associated with host adaptation.</title>
        <authorList>
            <person name="Gaulin E."/>
        </authorList>
    </citation>
    <scope>NUCLEOTIDE SEQUENCE [LARGE SCALE GENOMIC DNA]</scope>
    <source>
        <strain evidence="11 12">ATCC 201684</strain>
    </source>
</reference>
<dbReference type="VEuPathDB" id="FungiDB:AeMF1_008241"/>
<keyword evidence="8" id="KW-0624">Polysaccharide degradation</keyword>
<comment type="catalytic activity">
    <reaction evidence="1">
        <text>Hydrolysis of (1-&gt;3)-beta-D-glucosidic linkages in (1-&gt;3)-beta-D-glucans.</text>
        <dbReference type="EC" id="3.2.1.39"/>
    </reaction>
</comment>
<keyword evidence="5" id="KW-0119">Carbohydrate metabolism</keyword>
<evidence type="ECO:0000256" key="8">
    <source>
        <dbReference type="ARBA" id="ARBA00023326"/>
    </source>
</evidence>
<name>A0A6G0WNY1_9STRA</name>
<comment type="similarity">
    <text evidence="2">Belongs to the glycosyl hydrolase 81 family.</text>
</comment>
<evidence type="ECO:0000256" key="5">
    <source>
        <dbReference type="ARBA" id="ARBA00023277"/>
    </source>
</evidence>
<evidence type="ECO:0000313" key="11">
    <source>
        <dbReference type="EMBL" id="KAF0729073.1"/>
    </source>
</evidence>
<dbReference type="Gene3D" id="1.10.287.1170">
    <property type="entry name" value="glycoside hydrolase family 81 endo-[beta] glucanase"/>
    <property type="match status" value="1"/>
</dbReference>
<dbReference type="Gene3D" id="1.20.5.420">
    <property type="entry name" value="Immunoglobulin FC, subunit C"/>
    <property type="match status" value="1"/>
</dbReference>
<dbReference type="Proteomes" id="UP000481153">
    <property type="component" value="Unassembled WGS sequence"/>
</dbReference>
<evidence type="ECO:0000256" key="7">
    <source>
        <dbReference type="ARBA" id="ARBA00023316"/>
    </source>
</evidence>
<keyword evidence="7" id="KW-0961">Cell wall biogenesis/degradation</keyword>
<dbReference type="EC" id="3.2.1.39" evidence="3"/>
<evidence type="ECO:0000256" key="1">
    <source>
        <dbReference type="ARBA" id="ARBA00000382"/>
    </source>
</evidence>
<accession>A0A6G0WNY1</accession>
<dbReference type="Pfam" id="PF03639">
    <property type="entry name" value="Glyco_hydro_81"/>
    <property type="match status" value="1"/>
</dbReference>
<feature type="domain" description="Glycosyl hydrolase family 81 C-terminal" evidence="10">
    <location>
        <begin position="206"/>
        <end position="530"/>
    </location>
</feature>
<evidence type="ECO:0000313" key="12">
    <source>
        <dbReference type="Proteomes" id="UP000481153"/>
    </source>
</evidence>
<feature type="domain" description="Glycosyl hydrolase family 81 N-terminal" evidence="9">
    <location>
        <begin position="49"/>
        <end position="149"/>
    </location>
</feature>
<evidence type="ECO:0000256" key="4">
    <source>
        <dbReference type="ARBA" id="ARBA00022801"/>
    </source>
</evidence>
<evidence type="ECO:0000259" key="10">
    <source>
        <dbReference type="Pfam" id="PF17652"/>
    </source>
</evidence>
<dbReference type="InterPro" id="IPR040451">
    <property type="entry name" value="GH81_N"/>
</dbReference>
<evidence type="ECO:0000259" key="9">
    <source>
        <dbReference type="Pfam" id="PF03639"/>
    </source>
</evidence>
<comment type="caution">
    <text evidence="11">The sequence shown here is derived from an EMBL/GenBank/DDBJ whole genome shotgun (WGS) entry which is preliminary data.</text>
</comment>
<gene>
    <name evidence="11" type="ORF">Ae201684_013210</name>
</gene>
<dbReference type="GO" id="GO:0071555">
    <property type="term" value="P:cell wall organization"/>
    <property type="evidence" value="ECO:0007669"/>
    <property type="project" value="UniProtKB-KW"/>
</dbReference>
<protein>
    <recommendedName>
        <fullName evidence="3">glucan endo-1,3-beta-D-glucosidase</fullName>
        <ecNumber evidence="3">3.2.1.39</ecNumber>
    </recommendedName>
</protein>
<dbReference type="AlphaFoldDB" id="A0A6G0WNY1"/>
<evidence type="ECO:0000256" key="3">
    <source>
        <dbReference type="ARBA" id="ARBA00012780"/>
    </source>
</evidence>
<organism evidence="11 12">
    <name type="scientific">Aphanomyces euteiches</name>
    <dbReference type="NCBI Taxonomy" id="100861"/>
    <lineage>
        <taxon>Eukaryota</taxon>
        <taxon>Sar</taxon>
        <taxon>Stramenopiles</taxon>
        <taxon>Oomycota</taxon>
        <taxon>Saprolegniomycetes</taxon>
        <taxon>Saprolegniales</taxon>
        <taxon>Verrucalvaceae</taxon>
        <taxon>Aphanomyces</taxon>
    </lineage>
</organism>
<dbReference type="GO" id="GO:0052861">
    <property type="term" value="F:endo-1,3(4)-beta-glucanase activity"/>
    <property type="evidence" value="ECO:0007669"/>
    <property type="project" value="InterPro"/>
</dbReference>
<dbReference type="EMBL" id="VJMJ01000169">
    <property type="protein sequence ID" value="KAF0729073.1"/>
    <property type="molecule type" value="Genomic_DNA"/>
</dbReference>
<dbReference type="InterPro" id="IPR040720">
    <property type="entry name" value="GH81_C"/>
</dbReference>
<dbReference type="PANTHER" id="PTHR31983:SF0">
    <property type="entry name" value="GLUCAN ENDO-1,3-BETA-D-GLUCOSIDASE 2"/>
    <property type="match status" value="1"/>
</dbReference>